<dbReference type="Proteomes" id="UP000807353">
    <property type="component" value="Unassembled WGS sequence"/>
</dbReference>
<protein>
    <recommendedName>
        <fullName evidence="1">SET domain-containing protein</fullName>
    </recommendedName>
</protein>
<evidence type="ECO:0000259" key="1">
    <source>
        <dbReference type="PROSITE" id="PS50280"/>
    </source>
</evidence>
<dbReference type="SUPFAM" id="SSF82199">
    <property type="entry name" value="SET domain"/>
    <property type="match status" value="1"/>
</dbReference>
<keyword evidence="3" id="KW-1185">Reference proteome</keyword>
<reference evidence="2" key="1">
    <citation type="submission" date="2020-11" db="EMBL/GenBank/DDBJ databases">
        <authorList>
            <consortium name="DOE Joint Genome Institute"/>
            <person name="Ahrendt S."/>
            <person name="Riley R."/>
            <person name="Andreopoulos W."/>
            <person name="Labutti K."/>
            <person name="Pangilinan J."/>
            <person name="Ruiz-Duenas F.J."/>
            <person name="Barrasa J.M."/>
            <person name="Sanchez-Garcia M."/>
            <person name="Camarero S."/>
            <person name="Miyauchi S."/>
            <person name="Serrano A."/>
            <person name="Linde D."/>
            <person name="Babiker R."/>
            <person name="Drula E."/>
            <person name="Ayuso-Fernandez I."/>
            <person name="Pacheco R."/>
            <person name="Padilla G."/>
            <person name="Ferreira P."/>
            <person name="Barriuso J."/>
            <person name="Kellner H."/>
            <person name="Castanera R."/>
            <person name="Alfaro M."/>
            <person name="Ramirez L."/>
            <person name="Pisabarro A.G."/>
            <person name="Kuo A."/>
            <person name="Tritt A."/>
            <person name="Lipzen A."/>
            <person name="He G."/>
            <person name="Yan M."/>
            <person name="Ng V."/>
            <person name="Cullen D."/>
            <person name="Martin F."/>
            <person name="Rosso M.-N."/>
            <person name="Henrissat B."/>
            <person name="Hibbett D."/>
            <person name="Martinez A.T."/>
            <person name="Grigoriev I.V."/>
        </authorList>
    </citation>
    <scope>NUCLEOTIDE SEQUENCE</scope>
    <source>
        <strain evidence="2">CBS 247.69</strain>
    </source>
</reference>
<dbReference type="InterPro" id="IPR001214">
    <property type="entry name" value="SET_dom"/>
</dbReference>
<evidence type="ECO:0000313" key="3">
    <source>
        <dbReference type="Proteomes" id="UP000807353"/>
    </source>
</evidence>
<evidence type="ECO:0000313" key="2">
    <source>
        <dbReference type="EMBL" id="KAF9462945.1"/>
    </source>
</evidence>
<dbReference type="OrthoDB" id="5984008at2759"/>
<dbReference type="AlphaFoldDB" id="A0A9P5Y658"/>
<dbReference type="Gene3D" id="2.170.270.10">
    <property type="entry name" value="SET domain"/>
    <property type="match status" value="1"/>
</dbReference>
<dbReference type="PANTHER" id="PTHR12350">
    <property type="entry name" value="HISTONE-LYSINE N-METHYLTRANSFERASE-RELATED"/>
    <property type="match status" value="1"/>
</dbReference>
<dbReference type="InterPro" id="IPR053201">
    <property type="entry name" value="Flavunoidine_N-MTase"/>
</dbReference>
<dbReference type="InterPro" id="IPR046341">
    <property type="entry name" value="SET_dom_sf"/>
</dbReference>
<dbReference type="PANTHER" id="PTHR12350:SF19">
    <property type="entry name" value="SET DOMAIN-CONTAINING PROTEIN"/>
    <property type="match status" value="1"/>
</dbReference>
<sequence length="169" mass="19089">MKPVKEAYIPSHPDFIVVFSTGNFSSSLKALRTFNVGEKLALLEGITKAPKAYTTVQCGPGPHDHFELNSDLVYVNHSCNPNIAFDLSSPDPSEWHIRALKRIIKGTSLTFFYPSTEWDMDQAFVCECRSSHCLGIIKGAKYLTKTELCTQQWINSWIWRLSAEKESSK</sequence>
<proteinExistence type="predicted"/>
<dbReference type="PROSITE" id="PS50280">
    <property type="entry name" value="SET"/>
    <property type="match status" value="1"/>
</dbReference>
<dbReference type="EMBL" id="MU150267">
    <property type="protein sequence ID" value="KAF9462945.1"/>
    <property type="molecule type" value="Genomic_DNA"/>
</dbReference>
<accession>A0A9P5Y658</accession>
<name>A0A9P5Y658_9AGAR</name>
<comment type="caution">
    <text evidence="2">The sequence shown here is derived from an EMBL/GenBank/DDBJ whole genome shotgun (WGS) entry which is preliminary data.</text>
</comment>
<dbReference type="Pfam" id="PF00856">
    <property type="entry name" value="SET"/>
    <property type="match status" value="1"/>
</dbReference>
<gene>
    <name evidence="2" type="ORF">BDZ94DRAFT_1260220</name>
</gene>
<organism evidence="2 3">
    <name type="scientific">Collybia nuda</name>
    <dbReference type="NCBI Taxonomy" id="64659"/>
    <lineage>
        <taxon>Eukaryota</taxon>
        <taxon>Fungi</taxon>
        <taxon>Dikarya</taxon>
        <taxon>Basidiomycota</taxon>
        <taxon>Agaricomycotina</taxon>
        <taxon>Agaricomycetes</taxon>
        <taxon>Agaricomycetidae</taxon>
        <taxon>Agaricales</taxon>
        <taxon>Tricholomatineae</taxon>
        <taxon>Clitocybaceae</taxon>
        <taxon>Collybia</taxon>
    </lineage>
</organism>
<feature type="domain" description="SET" evidence="1">
    <location>
        <begin position="13"/>
        <end position="114"/>
    </location>
</feature>